<name>A0A179VEK7_9MYCO</name>
<evidence type="ECO:0000259" key="8">
    <source>
        <dbReference type="Pfam" id="PF07174"/>
    </source>
</evidence>
<dbReference type="AlphaFoldDB" id="A0A179VEK7"/>
<keyword evidence="5" id="KW-0732">Signal</keyword>
<keyword evidence="4" id="KW-0964">Secreted</keyword>
<evidence type="ECO:0000256" key="1">
    <source>
        <dbReference type="ARBA" id="ARBA00004613"/>
    </source>
</evidence>
<gene>
    <name evidence="9" type="ORF">AWB85_20355</name>
</gene>
<dbReference type="RefSeq" id="WP_064628542.1">
    <property type="nucleotide sequence ID" value="NZ_LQYE01000005.1"/>
</dbReference>
<evidence type="ECO:0000256" key="3">
    <source>
        <dbReference type="ARBA" id="ARBA00016054"/>
    </source>
</evidence>
<evidence type="ECO:0000256" key="5">
    <source>
        <dbReference type="ARBA" id="ARBA00022729"/>
    </source>
</evidence>
<comment type="subcellular location">
    <subcellularLocation>
        <location evidence="1">Secreted</location>
    </subcellularLocation>
</comment>
<protein>
    <recommendedName>
        <fullName evidence="3">Alanine and proline-rich secreted protein Apa</fullName>
    </recommendedName>
    <alternativeName>
        <fullName evidence="6">Fibronectin attachment protein</fullName>
    </alternativeName>
</protein>
<feature type="domain" description="Fibronectin-attachment" evidence="8">
    <location>
        <begin position="38"/>
        <end position="193"/>
    </location>
</feature>
<proteinExistence type="inferred from homology"/>
<dbReference type="Pfam" id="PF07174">
    <property type="entry name" value="FAP"/>
    <property type="match status" value="1"/>
</dbReference>
<dbReference type="EMBL" id="LQYE01000005">
    <property type="protein sequence ID" value="OAT69443.1"/>
    <property type="molecule type" value="Genomic_DNA"/>
</dbReference>
<dbReference type="InterPro" id="IPR010801">
    <property type="entry name" value="FAP"/>
</dbReference>
<evidence type="ECO:0000313" key="10">
    <source>
        <dbReference type="Proteomes" id="UP000186919"/>
    </source>
</evidence>
<evidence type="ECO:0000256" key="2">
    <source>
        <dbReference type="ARBA" id="ARBA00005477"/>
    </source>
</evidence>
<accession>A0A179VEK7</accession>
<organism evidence="9 10">
    <name type="scientific">Mycobacteroides immunogenum</name>
    <dbReference type="NCBI Taxonomy" id="83262"/>
    <lineage>
        <taxon>Bacteria</taxon>
        <taxon>Bacillati</taxon>
        <taxon>Actinomycetota</taxon>
        <taxon>Actinomycetes</taxon>
        <taxon>Mycobacteriales</taxon>
        <taxon>Mycobacteriaceae</taxon>
        <taxon>Mycobacteroides</taxon>
    </lineage>
</organism>
<evidence type="ECO:0000313" key="9">
    <source>
        <dbReference type="EMBL" id="OAT69443.1"/>
    </source>
</evidence>
<dbReference type="GO" id="GO:0005576">
    <property type="term" value="C:extracellular region"/>
    <property type="evidence" value="ECO:0007669"/>
    <property type="project" value="UniProtKB-SubCell"/>
</dbReference>
<evidence type="ECO:0000256" key="6">
    <source>
        <dbReference type="ARBA" id="ARBA00031042"/>
    </source>
</evidence>
<feature type="region of interest" description="Disordered" evidence="7">
    <location>
        <begin position="33"/>
        <end position="52"/>
    </location>
</feature>
<evidence type="ECO:0000256" key="4">
    <source>
        <dbReference type="ARBA" id="ARBA00022525"/>
    </source>
</evidence>
<dbReference type="GO" id="GO:0050840">
    <property type="term" value="F:extracellular matrix binding"/>
    <property type="evidence" value="ECO:0007669"/>
    <property type="project" value="InterPro"/>
</dbReference>
<dbReference type="Proteomes" id="UP000186919">
    <property type="component" value="Unassembled WGS sequence"/>
</dbReference>
<sequence length="194" mass="20880">MQQLRGLAAAIAVASMVMVIGLVTVGLPPPAATAAPSRVNDDKGKFSFTPPPGWARADAQRLTYGTTLLTNAAAPNSEILLGPLEQQLFAGFIPSYPDNRKAAIRLASDLGNFLLPYTGNRLDWDDQAFSVNGLPAASAYYDMKFDDPQREDAQIWAGVVGYDTNRFFILWRGSASSPIDRAAAQALAESIEPY</sequence>
<comment type="caution">
    <text evidence="9">The sequence shown here is derived from an EMBL/GenBank/DDBJ whole genome shotgun (WGS) entry which is preliminary data.</text>
</comment>
<evidence type="ECO:0000256" key="7">
    <source>
        <dbReference type="SAM" id="MobiDB-lite"/>
    </source>
</evidence>
<comment type="similarity">
    <text evidence="2">Belongs to the Apa family.</text>
</comment>
<reference evidence="9 10" key="1">
    <citation type="submission" date="2016-01" db="EMBL/GenBank/DDBJ databases">
        <title>Mycobacterium immunogenum strain CD11_6 genome sequencing and assembly.</title>
        <authorList>
            <person name="Kaur G."/>
            <person name="Nair G.R."/>
            <person name="Mayilraj S."/>
        </authorList>
    </citation>
    <scope>NUCLEOTIDE SEQUENCE [LARGE SCALE GENOMIC DNA]</scope>
    <source>
        <strain evidence="9 10">CD11-6</strain>
    </source>
</reference>